<gene>
    <name evidence="2" type="ORF">SCHPADRAFT_538232</name>
</gene>
<dbReference type="InParanoid" id="A0A0H2RE06"/>
<feature type="compositionally biased region" description="Basic and acidic residues" evidence="1">
    <location>
        <begin position="92"/>
        <end position="105"/>
    </location>
</feature>
<dbReference type="AlphaFoldDB" id="A0A0H2RE06"/>
<accession>A0A0H2RE06</accession>
<keyword evidence="3" id="KW-1185">Reference proteome</keyword>
<evidence type="ECO:0000256" key="1">
    <source>
        <dbReference type="SAM" id="MobiDB-lite"/>
    </source>
</evidence>
<dbReference type="EMBL" id="KQ086038">
    <property type="protein sequence ID" value="KLO10004.1"/>
    <property type="molecule type" value="Genomic_DNA"/>
</dbReference>
<proteinExistence type="predicted"/>
<reference evidence="2 3" key="1">
    <citation type="submission" date="2015-04" db="EMBL/GenBank/DDBJ databases">
        <title>Complete genome sequence of Schizopora paradoxa KUC8140, a cosmopolitan wood degrader in East Asia.</title>
        <authorList>
            <consortium name="DOE Joint Genome Institute"/>
            <person name="Min B."/>
            <person name="Park H."/>
            <person name="Jang Y."/>
            <person name="Kim J.-J."/>
            <person name="Kim K.H."/>
            <person name="Pangilinan J."/>
            <person name="Lipzen A."/>
            <person name="Riley R."/>
            <person name="Grigoriev I.V."/>
            <person name="Spatafora J.W."/>
            <person name="Choi I.-G."/>
        </authorList>
    </citation>
    <scope>NUCLEOTIDE SEQUENCE [LARGE SCALE GENOMIC DNA]</scope>
    <source>
        <strain evidence="2 3">KUC8140</strain>
    </source>
</reference>
<evidence type="ECO:0000313" key="2">
    <source>
        <dbReference type="EMBL" id="KLO10004.1"/>
    </source>
</evidence>
<name>A0A0H2RE06_9AGAM</name>
<dbReference type="Proteomes" id="UP000053477">
    <property type="component" value="Unassembled WGS sequence"/>
</dbReference>
<evidence type="ECO:0000313" key="3">
    <source>
        <dbReference type="Proteomes" id="UP000053477"/>
    </source>
</evidence>
<organism evidence="2 3">
    <name type="scientific">Schizopora paradoxa</name>
    <dbReference type="NCBI Taxonomy" id="27342"/>
    <lineage>
        <taxon>Eukaryota</taxon>
        <taxon>Fungi</taxon>
        <taxon>Dikarya</taxon>
        <taxon>Basidiomycota</taxon>
        <taxon>Agaricomycotina</taxon>
        <taxon>Agaricomycetes</taxon>
        <taxon>Hymenochaetales</taxon>
        <taxon>Schizoporaceae</taxon>
        <taxon>Schizopora</taxon>
    </lineage>
</organism>
<feature type="region of interest" description="Disordered" evidence="1">
    <location>
        <begin position="92"/>
        <end position="119"/>
    </location>
</feature>
<sequence>MMLDRSSAKSDARKHLHIPLELDRTCSDDSIGHPSHLRLSCHFTSGIPFNLSNVNVKTESRWTMPSPILSRNQSSSHEYFVARRQSGVKIREAGRESVPDNREVRASANEPPDRSLSFQPSLARSSNLLRVNPLDTYQGFERGLSVSYTELGRNDSDLIIGG</sequence>
<protein>
    <submittedName>
        <fullName evidence="2">Uncharacterized protein</fullName>
    </submittedName>
</protein>